<dbReference type="GO" id="GO:0046872">
    <property type="term" value="F:metal ion binding"/>
    <property type="evidence" value="ECO:0007669"/>
    <property type="project" value="UniProtKB-KW"/>
</dbReference>
<dbReference type="SUPFAM" id="SSF51206">
    <property type="entry name" value="cAMP-binding domain-like"/>
    <property type="match status" value="1"/>
</dbReference>
<comment type="caution">
    <text evidence="6">The sequence shown here is derived from an EMBL/GenBank/DDBJ whole genome shotgun (WGS) entry which is preliminary data.</text>
</comment>
<dbReference type="SUPFAM" id="SSF56281">
    <property type="entry name" value="Metallo-hydrolase/oxidoreductase"/>
    <property type="match status" value="1"/>
</dbReference>
<dbReference type="PANTHER" id="PTHR37164">
    <property type="entry name" value="BACTERIOHEMERYTHRIN"/>
    <property type="match status" value="1"/>
</dbReference>
<dbReference type="InterPro" id="IPR014710">
    <property type="entry name" value="RmlC-like_jellyroll"/>
</dbReference>
<dbReference type="Pfam" id="PF01814">
    <property type="entry name" value="Hemerythrin"/>
    <property type="match status" value="1"/>
</dbReference>
<sequence>MGRIIKSKLANGVFWLEFPGADLRILCGCPADSVKHMMKRGVILQNEASPVFLESGPNAILLSDLSVQKGSFSNLGEFPVLQMLYRQGMILPDHPGNTGVKPLLIGHPDQLSAQIQYIYRGNYGLASERELMNAGASPEQAKELMRLKLKFAFGQIANPKELLDSLVVDSAITSIRNGVTVRRLDVNIFEFSYENESVQIDLNLAEGEQYMPSYTLGHFQVAREYFSVVHSGEGDGWDIERPSMASLLTFQGRIYLIDVGPNIETTLKSLGVDISEVEGVFMTHCHDDHFAGLPTLIRSDHRIKFFATPLVRHATVKKLSALMGLDESRFNQFFNVYDLCEGTWNDIGGLEIKPVNSPHPMETSILYFRTQWGGGYKTYGHLADIAAFDVLDAMITTDENAPGISQEFCDQVKQAYLEPCDIKKVDNGGGMIHGQAKDFTDDQSSKIIFAHTARALNEDERLIGSGAPFGTEDILIPSNHDYMFGSALKSLESFFPDLPQNQFRLLLNHEIVTINPEEIILKAGDKIDNAYFILSGTTEILDPISNKTHRMSAGSFIGDMHGLCDALSSETYRAISFVKALKLPIQMYREFVNRNDSFSAIAALAEKRELLQKSWLFGGSISDGIKNAIAASMHLTKDINDLHDYSLTQNYIGLIKEGQVTLKLGENDFLTLSPGDSLFEDHAVYKMKSIFTLAFSPNCSVALIPVSAIQEIPIVQWKLLETVTRQMRALSNSRLWDESLLIWRDTYSVGIPEMDAHHKRLLELTKGLIHALGVQKPQEDMTRLIEDLMEYTSFHFAREEEIFVESGYSEAASHMDTHAKLVGQVGELKRNCRFPISEKDAEEIHTFLKRWILMHILLEDRKYASYILGRRSTNANAQGITQKR</sequence>
<keyword evidence="3" id="KW-0479">Metal-binding</keyword>
<gene>
    <name evidence="6" type="ORF">GCM10011332_25100</name>
</gene>
<dbReference type="NCBIfam" id="TIGR02481">
    <property type="entry name" value="hemeryth_dom"/>
    <property type="match status" value="1"/>
</dbReference>
<keyword evidence="2" id="KW-0561">Oxygen transport</keyword>
<keyword evidence="2" id="KW-0813">Transport</keyword>
<reference evidence="6" key="2">
    <citation type="submission" date="2020-09" db="EMBL/GenBank/DDBJ databases">
        <authorList>
            <person name="Sun Q."/>
            <person name="Zhou Y."/>
        </authorList>
    </citation>
    <scope>NUCLEOTIDE SEQUENCE</scope>
    <source>
        <strain evidence="6">CGMCC 1.15254</strain>
    </source>
</reference>
<organism evidence="6 7">
    <name type="scientific">Terasakiella brassicae</name>
    <dbReference type="NCBI Taxonomy" id="1634917"/>
    <lineage>
        <taxon>Bacteria</taxon>
        <taxon>Pseudomonadati</taxon>
        <taxon>Pseudomonadota</taxon>
        <taxon>Alphaproteobacteria</taxon>
        <taxon>Rhodospirillales</taxon>
        <taxon>Terasakiellaceae</taxon>
        <taxon>Terasakiella</taxon>
    </lineage>
</organism>
<evidence type="ECO:0000259" key="5">
    <source>
        <dbReference type="PROSITE" id="PS50042"/>
    </source>
</evidence>
<dbReference type="InterPro" id="IPR050669">
    <property type="entry name" value="Hemerythrin"/>
</dbReference>
<dbReference type="InterPro" id="IPR016131">
    <property type="entry name" value="Haemerythrin_Fe_BS"/>
</dbReference>
<protein>
    <recommendedName>
        <fullName evidence="5">Cyclic nucleotide-binding domain-containing protein</fullName>
    </recommendedName>
</protein>
<keyword evidence="7" id="KW-1185">Reference proteome</keyword>
<dbReference type="NCBIfam" id="NF033749">
    <property type="entry name" value="bact_hemeryth"/>
    <property type="match status" value="1"/>
</dbReference>
<dbReference type="SUPFAM" id="SSF47188">
    <property type="entry name" value="Hemerythrin-like"/>
    <property type="match status" value="1"/>
</dbReference>
<accession>A0A917C6A5</accession>
<name>A0A917C6A5_9PROT</name>
<dbReference type="CDD" id="cd00038">
    <property type="entry name" value="CAP_ED"/>
    <property type="match status" value="1"/>
</dbReference>
<dbReference type="Gene3D" id="1.20.120.50">
    <property type="entry name" value="Hemerythrin-like"/>
    <property type="match status" value="1"/>
</dbReference>
<evidence type="ECO:0000256" key="4">
    <source>
        <dbReference type="ARBA" id="ARBA00023004"/>
    </source>
</evidence>
<dbReference type="GO" id="GO:0005344">
    <property type="term" value="F:oxygen carrier activity"/>
    <property type="evidence" value="ECO:0007669"/>
    <property type="project" value="UniProtKB-KW"/>
</dbReference>
<evidence type="ECO:0000313" key="7">
    <source>
        <dbReference type="Proteomes" id="UP000632498"/>
    </source>
</evidence>
<dbReference type="Pfam" id="PF23023">
    <property type="entry name" value="Anti-Pycsar_Apyc1"/>
    <property type="match status" value="1"/>
</dbReference>
<dbReference type="InterPro" id="IPR035938">
    <property type="entry name" value="Hemerythrin-like_sf"/>
</dbReference>
<dbReference type="EMBL" id="BMHV01000019">
    <property type="protein sequence ID" value="GGF70071.1"/>
    <property type="molecule type" value="Genomic_DNA"/>
</dbReference>
<keyword evidence="4" id="KW-0408">Iron</keyword>
<dbReference type="PROSITE" id="PS50042">
    <property type="entry name" value="CNMP_BINDING_3"/>
    <property type="match status" value="1"/>
</dbReference>
<dbReference type="InterPro" id="IPR012312">
    <property type="entry name" value="Hemerythrin-like"/>
</dbReference>
<dbReference type="Pfam" id="PF00027">
    <property type="entry name" value="cNMP_binding"/>
    <property type="match status" value="1"/>
</dbReference>
<dbReference type="InterPro" id="IPR018490">
    <property type="entry name" value="cNMP-bd_dom_sf"/>
</dbReference>
<dbReference type="InterPro" id="IPR036866">
    <property type="entry name" value="RibonucZ/Hydroxyglut_hydro"/>
</dbReference>
<feature type="domain" description="Cyclic nucleotide-binding" evidence="5">
    <location>
        <begin position="512"/>
        <end position="592"/>
    </location>
</feature>
<dbReference type="AlphaFoldDB" id="A0A917C6A5"/>
<dbReference type="PANTHER" id="PTHR37164:SF1">
    <property type="entry name" value="BACTERIOHEMERYTHRIN"/>
    <property type="match status" value="1"/>
</dbReference>
<dbReference type="RefSeq" id="WP_188665797.1">
    <property type="nucleotide sequence ID" value="NZ_BMHV01000019.1"/>
</dbReference>
<evidence type="ECO:0000256" key="1">
    <source>
        <dbReference type="ARBA" id="ARBA00010587"/>
    </source>
</evidence>
<reference evidence="6" key="1">
    <citation type="journal article" date="2014" name="Int. J. Syst. Evol. Microbiol.">
        <title>Complete genome sequence of Corynebacterium casei LMG S-19264T (=DSM 44701T), isolated from a smear-ripened cheese.</title>
        <authorList>
            <consortium name="US DOE Joint Genome Institute (JGI-PGF)"/>
            <person name="Walter F."/>
            <person name="Albersmeier A."/>
            <person name="Kalinowski J."/>
            <person name="Ruckert C."/>
        </authorList>
    </citation>
    <scope>NUCLEOTIDE SEQUENCE</scope>
    <source>
        <strain evidence="6">CGMCC 1.15254</strain>
    </source>
</reference>
<evidence type="ECO:0000256" key="2">
    <source>
        <dbReference type="ARBA" id="ARBA00022621"/>
    </source>
</evidence>
<evidence type="ECO:0000256" key="3">
    <source>
        <dbReference type="ARBA" id="ARBA00022723"/>
    </source>
</evidence>
<dbReference type="Proteomes" id="UP000632498">
    <property type="component" value="Unassembled WGS sequence"/>
</dbReference>
<comment type="similarity">
    <text evidence="1">Belongs to the hemerythrin family.</text>
</comment>
<evidence type="ECO:0000313" key="6">
    <source>
        <dbReference type="EMBL" id="GGF70071.1"/>
    </source>
</evidence>
<dbReference type="Gene3D" id="3.60.15.10">
    <property type="entry name" value="Ribonuclease Z/Hydroxyacylglutathione hydrolase-like"/>
    <property type="match status" value="1"/>
</dbReference>
<dbReference type="InterPro" id="IPR000595">
    <property type="entry name" value="cNMP-bd_dom"/>
</dbReference>
<dbReference type="Gene3D" id="2.60.120.10">
    <property type="entry name" value="Jelly Rolls"/>
    <property type="match status" value="1"/>
</dbReference>
<proteinExistence type="inferred from homology"/>
<dbReference type="PROSITE" id="PS00550">
    <property type="entry name" value="HEMERYTHRINS"/>
    <property type="match status" value="1"/>
</dbReference>
<dbReference type="CDD" id="cd12107">
    <property type="entry name" value="Hemerythrin"/>
    <property type="match status" value="1"/>
</dbReference>
<dbReference type="InterPro" id="IPR012827">
    <property type="entry name" value="Hemerythrin_metal-bd"/>
</dbReference>